<keyword evidence="3" id="KW-0544">Nucleosome core</keyword>
<dbReference type="Proteomes" id="UP001498398">
    <property type="component" value="Unassembled WGS sequence"/>
</dbReference>
<dbReference type="CDD" id="cd00074">
    <property type="entry name" value="HFD_H2A"/>
    <property type="match status" value="1"/>
</dbReference>
<evidence type="ECO:0000256" key="1">
    <source>
        <dbReference type="ARBA" id="ARBA00010691"/>
    </source>
</evidence>
<dbReference type="PRINTS" id="PR00620">
    <property type="entry name" value="HISTONEH2A"/>
</dbReference>
<dbReference type="Gene3D" id="1.10.20.10">
    <property type="entry name" value="Histone, subunit A"/>
    <property type="match status" value="1"/>
</dbReference>
<keyword evidence="3" id="KW-0158">Chromosome</keyword>
<dbReference type="Pfam" id="PF00125">
    <property type="entry name" value="Histone"/>
    <property type="match status" value="1"/>
</dbReference>
<evidence type="ECO:0000259" key="5">
    <source>
        <dbReference type="Pfam" id="PF16211"/>
    </source>
</evidence>
<evidence type="ECO:0000259" key="4">
    <source>
        <dbReference type="Pfam" id="PF00125"/>
    </source>
</evidence>
<comment type="subunit">
    <text evidence="3">The nucleosome is a histone octamer containing two molecules each of H2A, H2B, H3 and H4 assembled in one H3-H4 heterotetramer and two H2A-H2B heterodimers. The octamer wraps approximately 147 bp of DNA.</text>
</comment>
<evidence type="ECO:0000256" key="2">
    <source>
        <dbReference type="ARBA" id="ARBA00022990"/>
    </source>
</evidence>
<comment type="caution">
    <text evidence="6">The sequence shown here is derived from an EMBL/GenBank/DDBJ whole genome shotgun (WGS) entry which is preliminary data.</text>
</comment>
<keyword evidence="3" id="KW-0238">DNA-binding</keyword>
<accession>A0ABR1J7X6</accession>
<dbReference type="InterPro" id="IPR002119">
    <property type="entry name" value="Histone_H2A"/>
</dbReference>
<dbReference type="InterPro" id="IPR009072">
    <property type="entry name" value="Histone-fold"/>
</dbReference>
<protein>
    <recommendedName>
        <fullName evidence="3">Histone H2A</fullName>
    </recommendedName>
</protein>
<sequence length="133" mass="14812">MSMIVYGEPGKRTTRAKKAGLQFSVARIHKKMKETFLQKRFTAGAPVFMAAVLEYLVAEVLEITGIQTRDLAKSRITARHITLAVRNDEEIDILFDKVTIAEGGVLPRIQPELLKKGRSSSKSHGAYKVETLV</sequence>
<organism evidence="6 7">
    <name type="scientific">Marasmiellus scandens</name>
    <dbReference type="NCBI Taxonomy" id="2682957"/>
    <lineage>
        <taxon>Eukaryota</taxon>
        <taxon>Fungi</taxon>
        <taxon>Dikarya</taxon>
        <taxon>Basidiomycota</taxon>
        <taxon>Agaricomycotina</taxon>
        <taxon>Agaricomycetes</taxon>
        <taxon>Agaricomycetidae</taxon>
        <taxon>Agaricales</taxon>
        <taxon>Marasmiineae</taxon>
        <taxon>Omphalotaceae</taxon>
        <taxon>Marasmiellus</taxon>
    </lineage>
</organism>
<feature type="domain" description="Core Histone H2A/H2B/H3" evidence="4">
    <location>
        <begin position="11"/>
        <end position="86"/>
    </location>
</feature>
<dbReference type="SMART" id="SM00414">
    <property type="entry name" value="H2A"/>
    <property type="match status" value="1"/>
</dbReference>
<dbReference type="InterPro" id="IPR007125">
    <property type="entry name" value="H2A/H2B/H3"/>
</dbReference>
<dbReference type="SUPFAM" id="SSF47113">
    <property type="entry name" value="Histone-fold"/>
    <property type="match status" value="1"/>
</dbReference>
<comment type="similarity">
    <text evidence="1 3">Belongs to the histone H2A family.</text>
</comment>
<keyword evidence="7" id="KW-1185">Reference proteome</keyword>
<evidence type="ECO:0000256" key="3">
    <source>
        <dbReference type="RuleBase" id="RU003767"/>
    </source>
</evidence>
<dbReference type="EMBL" id="JBANRG010000035">
    <property type="protein sequence ID" value="KAK7449790.1"/>
    <property type="molecule type" value="Genomic_DNA"/>
</dbReference>
<proteinExistence type="inferred from homology"/>
<dbReference type="Pfam" id="PF16211">
    <property type="entry name" value="Histone_H2A_C"/>
    <property type="match status" value="1"/>
</dbReference>
<evidence type="ECO:0000313" key="7">
    <source>
        <dbReference type="Proteomes" id="UP001498398"/>
    </source>
</evidence>
<feature type="domain" description="Histone H2A C-terminal" evidence="5">
    <location>
        <begin position="89"/>
        <end position="122"/>
    </location>
</feature>
<comment type="subcellular location">
    <subcellularLocation>
        <location evidence="3">Nucleus</location>
    </subcellularLocation>
</comment>
<reference evidence="6 7" key="1">
    <citation type="submission" date="2024-01" db="EMBL/GenBank/DDBJ databases">
        <title>A draft genome for the cacao thread blight pathogen Marasmiellus scandens.</title>
        <authorList>
            <person name="Baruah I.K."/>
            <person name="Leung J."/>
            <person name="Bukari Y."/>
            <person name="Amoako-Attah I."/>
            <person name="Meinhardt L.W."/>
            <person name="Bailey B.A."/>
            <person name="Cohen S.P."/>
        </authorList>
    </citation>
    <scope>NUCLEOTIDE SEQUENCE [LARGE SCALE GENOMIC DNA]</scope>
    <source>
        <strain evidence="6 7">GH-19</strain>
    </source>
</reference>
<evidence type="ECO:0000313" key="6">
    <source>
        <dbReference type="EMBL" id="KAK7449790.1"/>
    </source>
</evidence>
<dbReference type="InterPro" id="IPR032454">
    <property type="entry name" value="Histone_H2A_C"/>
</dbReference>
<keyword evidence="3" id="KW-0539">Nucleus</keyword>
<keyword evidence="2" id="KW-0007">Acetylation</keyword>
<name>A0ABR1J7X6_9AGAR</name>
<dbReference type="PANTHER" id="PTHR23430">
    <property type="entry name" value="HISTONE H2A"/>
    <property type="match status" value="1"/>
</dbReference>
<gene>
    <name evidence="6" type="ORF">VKT23_013266</name>
</gene>